<feature type="transmembrane region" description="Helical" evidence="1">
    <location>
        <begin position="221"/>
        <end position="243"/>
    </location>
</feature>
<evidence type="ECO:0000313" key="2">
    <source>
        <dbReference type="EMBL" id="QJR44195.1"/>
    </source>
</evidence>
<keyword evidence="1" id="KW-1133">Transmembrane helix</keyword>
<dbReference type="EMBL" id="CP053097">
    <property type="protein sequence ID" value="QJR44195.1"/>
    <property type="molecule type" value="Genomic_DNA"/>
</dbReference>
<dbReference type="RefSeq" id="WP_171113030.1">
    <property type="nucleotide sequence ID" value="NZ_CP053097.1"/>
</dbReference>
<dbReference type="Proteomes" id="UP000502118">
    <property type="component" value="Chromosome"/>
</dbReference>
<evidence type="ECO:0000256" key="1">
    <source>
        <dbReference type="SAM" id="Phobius"/>
    </source>
</evidence>
<keyword evidence="3" id="KW-1185">Reference proteome</keyword>
<proteinExistence type="predicted"/>
<feature type="transmembrane region" description="Helical" evidence="1">
    <location>
        <begin position="186"/>
        <end position="209"/>
    </location>
</feature>
<feature type="transmembrane region" description="Helical" evidence="1">
    <location>
        <begin position="47"/>
        <end position="72"/>
    </location>
</feature>
<sequence>MTISYNKSNYIPNTILNLGWRFISITIFLVLVTEKFSFQANNLNKQIILYFNLTILCFVILLSLIYQILFIFKYLKNLNSFKNDIKNENNIVSLYIFFVLITMQINTYTWITNHFLINYEQTILSILSVMNVIIYVLELMFCVFYLLKFVKITLNNKEGFINLIFIFTTLSLSSTFSVNLGDFINLWFFQIIWFISFLLVIFLYLFKAYKFIFNSYKNNKNIVAIAIFTRPLNLLFLGFIVTFNPNKLLFSDDIKSKMFLIEYLNFQLTFLNNYILYTTITTFLLLLCLFTYFFCFIHKWKYHLQNKDDEKYIWLTFPGSITSTVILRVNDWIYINNNVIYFLILIIIFITYITTFIDTIRLNIRNISILKNAII</sequence>
<keyword evidence="1" id="KW-0472">Membrane</keyword>
<reference evidence="2 3" key="1">
    <citation type="submission" date="2020-05" db="EMBL/GenBank/DDBJ databases">
        <title>Novel Mycoplasma species detected in Mirounga angustirostris (northern elephant seal) from the USA.</title>
        <authorList>
            <person name="Volokhov D.V."/>
        </authorList>
    </citation>
    <scope>NUCLEOTIDE SEQUENCE [LARGE SCALE GENOMIC DNA]</scope>
    <source>
        <strain evidence="2 3">Mirounga ES2806-NAS</strain>
    </source>
</reference>
<feature type="transmembrane region" description="Helical" evidence="1">
    <location>
        <begin position="12"/>
        <end position="32"/>
    </location>
</feature>
<name>A0A6M4JCW2_9MOLU</name>
<feature type="transmembrane region" description="Helical" evidence="1">
    <location>
        <begin position="159"/>
        <end position="180"/>
    </location>
</feature>
<protein>
    <recommendedName>
        <fullName evidence="4">Transmembrane protein</fullName>
    </recommendedName>
</protein>
<dbReference type="AlphaFoldDB" id="A0A6M4JCW2"/>
<evidence type="ECO:0008006" key="4">
    <source>
        <dbReference type="Google" id="ProtNLM"/>
    </source>
</evidence>
<dbReference type="KEGG" id="mmio:HLA92_01985"/>
<gene>
    <name evidence="2" type="ORF">HLA92_01985</name>
</gene>
<keyword evidence="1" id="KW-0812">Transmembrane</keyword>
<accession>A0A6M4JCW2</accession>
<organism evidence="2 3">
    <name type="scientific">Mycoplasma miroungirhinis</name>
    <dbReference type="NCBI Taxonomy" id="754516"/>
    <lineage>
        <taxon>Bacteria</taxon>
        <taxon>Bacillati</taxon>
        <taxon>Mycoplasmatota</taxon>
        <taxon>Mollicutes</taxon>
        <taxon>Mycoplasmataceae</taxon>
        <taxon>Mycoplasma</taxon>
    </lineage>
</organism>
<feature type="transmembrane region" description="Helical" evidence="1">
    <location>
        <begin position="92"/>
        <end position="111"/>
    </location>
</feature>
<feature type="transmembrane region" description="Helical" evidence="1">
    <location>
        <begin position="274"/>
        <end position="300"/>
    </location>
</feature>
<feature type="transmembrane region" description="Helical" evidence="1">
    <location>
        <begin position="123"/>
        <end position="147"/>
    </location>
</feature>
<evidence type="ECO:0000313" key="3">
    <source>
        <dbReference type="Proteomes" id="UP000502118"/>
    </source>
</evidence>
<feature type="transmembrane region" description="Helical" evidence="1">
    <location>
        <begin position="339"/>
        <end position="357"/>
    </location>
</feature>